<evidence type="ECO:0000313" key="3">
    <source>
        <dbReference type="Proteomes" id="UP001176961"/>
    </source>
</evidence>
<dbReference type="EMBL" id="CATQJL010000001">
    <property type="protein sequence ID" value="CAJ0588524.1"/>
    <property type="molecule type" value="Genomic_DNA"/>
</dbReference>
<dbReference type="Proteomes" id="UP001176961">
    <property type="component" value="Unassembled WGS sequence"/>
</dbReference>
<evidence type="ECO:0000256" key="1">
    <source>
        <dbReference type="SAM" id="SignalP"/>
    </source>
</evidence>
<comment type="caution">
    <text evidence="2">The sequence shown here is derived from an EMBL/GenBank/DDBJ whole genome shotgun (WGS) entry which is preliminary data.</text>
</comment>
<sequence length="55" mass="6641">MWFGLLTIAALMCSAFARYTQDPWQWRIERLSNGRIRYWAHDPRPRAPCGKLLYR</sequence>
<feature type="signal peptide" evidence="1">
    <location>
        <begin position="1"/>
        <end position="17"/>
    </location>
</feature>
<proteinExistence type="predicted"/>
<keyword evidence="3" id="KW-1185">Reference proteome</keyword>
<gene>
    <name evidence="2" type="ORF">CYNAS_LOCUS507</name>
</gene>
<protein>
    <submittedName>
        <fullName evidence="2">Uncharacterized protein</fullName>
    </submittedName>
</protein>
<dbReference type="AlphaFoldDB" id="A0AA36DL34"/>
<organism evidence="2 3">
    <name type="scientific">Cylicocyclus nassatus</name>
    <name type="common">Nematode worm</name>
    <dbReference type="NCBI Taxonomy" id="53992"/>
    <lineage>
        <taxon>Eukaryota</taxon>
        <taxon>Metazoa</taxon>
        <taxon>Ecdysozoa</taxon>
        <taxon>Nematoda</taxon>
        <taxon>Chromadorea</taxon>
        <taxon>Rhabditida</taxon>
        <taxon>Rhabditina</taxon>
        <taxon>Rhabditomorpha</taxon>
        <taxon>Strongyloidea</taxon>
        <taxon>Strongylidae</taxon>
        <taxon>Cylicocyclus</taxon>
    </lineage>
</organism>
<feature type="chain" id="PRO_5041240408" evidence="1">
    <location>
        <begin position="18"/>
        <end position="55"/>
    </location>
</feature>
<accession>A0AA36DL34</accession>
<keyword evidence="1" id="KW-0732">Signal</keyword>
<evidence type="ECO:0000313" key="2">
    <source>
        <dbReference type="EMBL" id="CAJ0588524.1"/>
    </source>
</evidence>
<reference evidence="2" key="1">
    <citation type="submission" date="2023-07" db="EMBL/GenBank/DDBJ databases">
        <authorList>
            <consortium name="CYATHOMIX"/>
        </authorList>
    </citation>
    <scope>NUCLEOTIDE SEQUENCE</scope>
    <source>
        <strain evidence="2">N/A</strain>
    </source>
</reference>
<name>A0AA36DL34_CYLNA</name>